<evidence type="ECO:0000256" key="8">
    <source>
        <dbReference type="ARBA" id="ARBA00023052"/>
    </source>
</evidence>
<dbReference type="PANTHER" id="PTHR43522:SF2">
    <property type="entry name" value="TRANSKETOLASE 1-RELATED"/>
    <property type="match status" value="1"/>
</dbReference>
<dbReference type="GO" id="GO:0006098">
    <property type="term" value="P:pentose-phosphate shunt"/>
    <property type="evidence" value="ECO:0007669"/>
    <property type="project" value="TreeGrafter"/>
</dbReference>
<dbReference type="PANTHER" id="PTHR43522">
    <property type="entry name" value="TRANSKETOLASE"/>
    <property type="match status" value="1"/>
</dbReference>
<evidence type="ECO:0000256" key="5">
    <source>
        <dbReference type="ARBA" id="ARBA00022679"/>
    </source>
</evidence>
<name>A0A429MTC4_ACIBA</name>
<accession>A0A429MTC4</accession>
<dbReference type="InterPro" id="IPR049557">
    <property type="entry name" value="Transketolase_CS"/>
</dbReference>
<dbReference type="InterPro" id="IPR029061">
    <property type="entry name" value="THDP-binding"/>
</dbReference>
<comment type="cofactor">
    <cofactor evidence="2">
        <name>thiamine diphosphate</name>
        <dbReference type="ChEBI" id="CHEBI:58937"/>
    </cofactor>
</comment>
<proteinExistence type="inferred from homology"/>
<dbReference type="GO" id="GO:0004802">
    <property type="term" value="F:transketolase activity"/>
    <property type="evidence" value="ECO:0007669"/>
    <property type="project" value="UniProtKB-EC"/>
</dbReference>
<evidence type="ECO:0000313" key="10">
    <source>
        <dbReference type="EMBL" id="RSR61341.1"/>
    </source>
</evidence>
<evidence type="ECO:0000256" key="3">
    <source>
        <dbReference type="ARBA" id="ARBA00007131"/>
    </source>
</evidence>
<dbReference type="PROSITE" id="PS00801">
    <property type="entry name" value="TRANSKETOLASE_1"/>
    <property type="match status" value="1"/>
</dbReference>
<dbReference type="FunFam" id="3.40.50.970:FF:000004">
    <property type="entry name" value="Transketolase"/>
    <property type="match status" value="1"/>
</dbReference>
<sequence length="269" mass="29397">MTTPLNERRIANAIRVLAMDAVQQANSGHPGAPMGMADIADVVWREFLNHNPNNPQWANRDRFVLSNGHGSMLQYALLHLTGYDLSIEDLKQFRQLHSKTPGHPEYGYAPGIETTTGPLGQGIANAVGFALAEKTLAAQFNKDDLKVVDHFTYCFLGDGCLMEGISHEVCSLAGTLQLGKLIAYYDDNGISIDGEVEGWFSDDTEERFKSYGWQVLRVDGHDADAIRQATVEAKAETQKPTIIICKTIIGLGSPNKQGKEDCHGAPLGK</sequence>
<dbReference type="Gene3D" id="3.40.50.970">
    <property type="match status" value="1"/>
</dbReference>
<evidence type="ECO:0000256" key="2">
    <source>
        <dbReference type="ARBA" id="ARBA00001964"/>
    </source>
</evidence>
<gene>
    <name evidence="10" type="ORF">EA686_06235</name>
</gene>
<dbReference type="SUPFAM" id="SSF52518">
    <property type="entry name" value="Thiamin diphosphate-binding fold (THDP-binding)"/>
    <property type="match status" value="1"/>
</dbReference>
<comment type="caution">
    <text evidence="10">The sequence shown here is derived from an EMBL/GenBank/DDBJ whole genome shotgun (WGS) entry which is preliminary data.</text>
</comment>
<dbReference type="InterPro" id="IPR005474">
    <property type="entry name" value="Transketolase_N"/>
</dbReference>
<keyword evidence="8" id="KW-0786">Thiamine pyrophosphate</keyword>
<evidence type="ECO:0000313" key="11">
    <source>
        <dbReference type="Proteomes" id="UP000280073"/>
    </source>
</evidence>
<evidence type="ECO:0000259" key="9">
    <source>
        <dbReference type="Pfam" id="PF00456"/>
    </source>
</evidence>
<dbReference type="AlphaFoldDB" id="A0A429MTC4"/>
<comment type="cofactor">
    <cofactor evidence="1">
        <name>Mg(2+)</name>
        <dbReference type="ChEBI" id="CHEBI:18420"/>
    </cofactor>
</comment>
<keyword evidence="6" id="KW-0479">Metal-binding</keyword>
<reference evidence="10 11" key="1">
    <citation type="submission" date="2018-10" db="EMBL/GenBank/DDBJ databases">
        <title>GWAS and RNA-Seq identify cryptic mechanisms of antimicrobial resistance in Acinetobacter baumannii.</title>
        <authorList>
            <person name="Sahl J.W."/>
        </authorList>
    </citation>
    <scope>NUCLEOTIDE SEQUENCE [LARGE SCALE GENOMIC DNA]</scope>
    <source>
        <strain evidence="10 11">TG28175</strain>
    </source>
</reference>
<dbReference type="EMBL" id="RFDI01000247">
    <property type="protein sequence ID" value="RSR61341.1"/>
    <property type="molecule type" value="Genomic_DNA"/>
</dbReference>
<evidence type="ECO:0000256" key="7">
    <source>
        <dbReference type="ARBA" id="ARBA00022842"/>
    </source>
</evidence>
<dbReference type="InterPro" id="IPR033247">
    <property type="entry name" value="Transketolase_fam"/>
</dbReference>
<evidence type="ECO:0000256" key="1">
    <source>
        <dbReference type="ARBA" id="ARBA00001946"/>
    </source>
</evidence>
<dbReference type="CDD" id="cd02012">
    <property type="entry name" value="TPP_TK"/>
    <property type="match status" value="1"/>
</dbReference>
<comment type="similarity">
    <text evidence="3">Belongs to the transketolase family.</text>
</comment>
<keyword evidence="5 10" id="KW-0808">Transferase</keyword>
<feature type="non-terminal residue" evidence="10">
    <location>
        <position position="269"/>
    </location>
</feature>
<organism evidence="10 11">
    <name type="scientific">Acinetobacter baumannii</name>
    <dbReference type="NCBI Taxonomy" id="470"/>
    <lineage>
        <taxon>Bacteria</taxon>
        <taxon>Pseudomonadati</taxon>
        <taxon>Pseudomonadota</taxon>
        <taxon>Gammaproteobacteria</taxon>
        <taxon>Moraxellales</taxon>
        <taxon>Moraxellaceae</taxon>
        <taxon>Acinetobacter</taxon>
        <taxon>Acinetobacter calcoaceticus/baumannii complex</taxon>
    </lineage>
</organism>
<evidence type="ECO:0000256" key="6">
    <source>
        <dbReference type="ARBA" id="ARBA00022723"/>
    </source>
</evidence>
<dbReference type="GO" id="GO:0046872">
    <property type="term" value="F:metal ion binding"/>
    <property type="evidence" value="ECO:0007669"/>
    <property type="project" value="UniProtKB-KW"/>
</dbReference>
<feature type="domain" description="Transketolase N-terminal" evidence="9">
    <location>
        <begin position="7"/>
        <end position="268"/>
    </location>
</feature>
<evidence type="ECO:0000256" key="4">
    <source>
        <dbReference type="ARBA" id="ARBA00013152"/>
    </source>
</evidence>
<dbReference type="Pfam" id="PF00456">
    <property type="entry name" value="Transketolase_N"/>
    <property type="match status" value="1"/>
</dbReference>
<dbReference type="EC" id="2.2.1.1" evidence="4"/>
<dbReference type="Proteomes" id="UP000280073">
    <property type="component" value="Unassembled WGS sequence"/>
</dbReference>
<keyword evidence="7" id="KW-0460">Magnesium</keyword>
<protein>
    <recommendedName>
        <fullName evidence="4">transketolase</fullName>
        <ecNumber evidence="4">2.2.1.1</ecNumber>
    </recommendedName>
</protein>
<dbReference type="GO" id="GO:0005829">
    <property type="term" value="C:cytosol"/>
    <property type="evidence" value="ECO:0007669"/>
    <property type="project" value="TreeGrafter"/>
</dbReference>